<accession>A0A7R9BA00</accession>
<dbReference type="EMBL" id="OC015588">
    <property type="protein sequence ID" value="CAD7268682.1"/>
    <property type="molecule type" value="Genomic_DNA"/>
</dbReference>
<evidence type="ECO:0000313" key="2">
    <source>
        <dbReference type="EMBL" id="CAD7268682.1"/>
    </source>
</evidence>
<reference evidence="2" key="1">
    <citation type="submission" date="2020-11" db="EMBL/GenBank/DDBJ databases">
        <authorList>
            <person name="Tran Van P."/>
        </authorList>
    </citation>
    <scope>NUCLEOTIDE SEQUENCE</scope>
</reference>
<organism evidence="2">
    <name type="scientific">Timema shepardi</name>
    <name type="common">Walking stick</name>
    <dbReference type="NCBI Taxonomy" id="629360"/>
    <lineage>
        <taxon>Eukaryota</taxon>
        <taxon>Metazoa</taxon>
        <taxon>Ecdysozoa</taxon>
        <taxon>Arthropoda</taxon>
        <taxon>Hexapoda</taxon>
        <taxon>Insecta</taxon>
        <taxon>Pterygota</taxon>
        <taxon>Neoptera</taxon>
        <taxon>Polyneoptera</taxon>
        <taxon>Phasmatodea</taxon>
        <taxon>Timematodea</taxon>
        <taxon>Timematoidea</taxon>
        <taxon>Timematidae</taxon>
        <taxon>Timema</taxon>
    </lineage>
</organism>
<gene>
    <name evidence="2" type="ORF">TSIB3V08_LOCUS12683</name>
</gene>
<sequence length="131" mass="14085">MDAPPPPPPMAAMPMGMMGPQQGMGMPGGIMGQGFMPGSMQPAPPGTHQQQQQYQQMQMQHMHQMQQTMMNPGMNDAPLEFNINKNKPPMPISGNILTVILTSQKGGIEGGDEARLESVVVLLLSCVLDTL</sequence>
<dbReference type="AlphaFoldDB" id="A0A7R9BA00"/>
<proteinExistence type="predicted"/>
<name>A0A7R9BA00_TIMSH</name>
<protein>
    <submittedName>
        <fullName evidence="2">Uncharacterized protein</fullName>
    </submittedName>
</protein>
<evidence type="ECO:0000256" key="1">
    <source>
        <dbReference type="SAM" id="MobiDB-lite"/>
    </source>
</evidence>
<feature type="region of interest" description="Disordered" evidence="1">
    <location>
        <begin position="29"/>
        <end position="50"/>
    </location>
</feature>